<dbReference type="InterPro" id="IPR052516">
    <property type="entry name" value="N-heterocyclic_Hydroxylase"/>
</dbReference>
<dbReference type="Pfam" id="PF02738">
    <property type="entry name" value="MoCoBD_1"/>
    <property type="match status" value="1"/>
</dbReference>
<protein>
    <submittedName>
        <fullName evidence="2">Aldehyde oxidase</fullName>
    </submittedName>
</protein>
<accession>A0A1E7Z6F5</accession>
<dbReference type="PIRSF" id="PIRSF036389">
    <property type="entry name" value="IOR_B"/>
    <property type="match status" value="1"/>
</dbReference>
<dbReference type="SUPFAM" id="SSF56003">
    <property type="entry name" value="Molybdenum cofactor-binding domain"/>
    <property type="match status" value="2"/>
</dbReference>
<dbReference type="EMBL" id="MDHN01000041">
    <property type="protein sequence ID" value="OFC69139.1"/>
    <property type="molecule type" value="Genomic_DNA"/>
</dbReference>
<evidence type="ECO:0000313" key="2">
    <source>
        <dbReference type="EMBL" id="OFC69139.1"/>
    </source>
</evidence>
<dbReference type="PROSITE" id="PS51318">
    <property type="entry name" value="TAT"/>
    <property type="match status" value="1"/>
</dbReference>
<comment type="caution">
    <text evidence="2">The sequence shown here is derived from an EMBL/GenBank/DDBJ whole genome shotgun (WGS) entry which is preliminary data.</text>
</comment>
<name>A0A1E7Z6F5_9ALTE</name>
<dbReference type="PANTHER" id="PTHR47495:SF2">
    <property type="entry name" value="ALDEHYDE DEHYDROGENASE"/>
    <property type="match status" value="1"/>
</dbReference>
<dbReference type="AlphaFoldDB" id="A0A1E7Z6F5"/>
<dbReference type="InterPro" id="IPR000674">
    <property type="entry name" value="Ald_Oxase/Xan_DH_a/b"/>
</dbReference>
<keyword evidence="3" id="KW-1185">Reference proteome</keyword>
<organism evidence="2 3">
    <name type="scientific">Alteromonas confluentis</name>
    <dbReference type="NCBI Taxonomy" id="1656094"/>
    <lineage>
        <taxon>Bacteria</taxon>
        <taxon>Pseudomonadati</taxon>
        <taxon>Pseudomonadota</taxon>
        <taxon>Gammaproteobacteria</taxon>
        <taxon>Alteromonadales</taxon>
        <taxon>Alteromonadaceae</taxon>
        <taxon>Alteromonas/Salinimonas group</taxon>
        <taxon>Alteromonas</taxon>
    </lineage>
</organism>
<dbReference type="Proteomes" id="UP000175691">
    <property type="component" value="Unassembled WGS sequence"/>
</dbReference>
<feature type="domain" description="Aldehyde oxidase/xanthine dehydrogenase a/b hammerhead" evidence="1">
    <location>
        <begin position="225"/>
        <end position="309"/>
    </location>
</feature>
<dbReference type="SMART" id="SM01008">
    <property type="entry name" value="Ald_Xan_dh_C"/>
    <property type="match status" value="1"/>
</dbReference>
<dbReference type="STRING" id="1656094.BFC18_20640"/>
<dbReference type="InterPro" id="IPR008274">
    <property type="entry name" value="AldOxase/xan_DH_MoCoBD1"/>
</dbReference>
<dbReference type="Gene3D" id="3.30.365.10">
    <property type="entry name" value="Aldehyde oxidase/xanthine dehydrogenase, molybdopterin binding domain"/>
    <property type="match status" value="4"/>
</dbReference>
<dbReference type="RefSeq" id="WP_070127340.1">
    <property type="nucleotide sequence ID" value="NZ_MDHN01000041.1"/>
</dbReference>
<reference evidence="2 3" key="1">
    <citation type="submission" date="2016-08" db="EMBL/GenBank/DDBJ databases">
        <authorList>
            <person name="Seilhamer J.J."/>
        </authorList>
    </citation>
    <scope>NUCLEOTIDE SEQUENCE [LARGE SCALE GENOMIC DNA]</scope>
    <source>
        <strain evidence="2 3">KCTC 42603</strain>
    </source>
</reference>
<dbReference type="InterPro" id="IPR046867">
    <property type="entry name" value="AldOxase/xan_DH_MoCoBD2"/>
</dbReference>
<proteinExistence type="predicted"/>
<evidence type="ECO:0000259" key="1">
    <source>
        <dbReference type="SMART" id="SM01008"/>
    </source>
</evidence>
<dbReference type="InterPro" id="IPR006311">
    <property type="entry name" value="TAT_signal"/>
</dbReference>
<dbReference type="GO" id="GO:0016491">
    <property type="term" value="F:oxidoreductase activity"/>
    <property type="evidence" value="ECO:0007669"/>
    <property type="project" value="InterPro"/>
</dbReference>
<dbReference type="OrthoDB" id="9767994at2"/>
<dbReference type="InterPro" id="IPR037165">
    <property type="entry name" value="AldOxase/xan_DH_Mopterin-bd_sf"/>
</dbReference>
<dbReference type="Gene3D" id="3.90.1170.50">
    <property type="entry name" value="Aldehyde oxidase/xanthine dehydrogenase, a/b hammerhead"/>
    <property type="match status" value="1"/>
</dbReference>
<dbReference type="InterPro" id="IPR012368">
    <property type="entry name" value="OxRdtase_Mopterin-bd_su_IorB"/>
</dbReference>
<dbReference type="Pfam" id="PF20256">
    <property type="entry name" value="MoCoBD_2"/>
    <property type="match status" value="2"/>
</dbReference>
<dbReference type="PANTHER" id="PTHR47495">
    <property type="entry name" value="ALDEHYDE DEHYDROGENASE"/>
    <property type="match status" value="1"/>
</dbReference>
<evidence type="ECO:0000313" key="3">
    <source>
        <dbReference type="Proteomes" id="UP000175691"/>
    </source>
</evidence>
<gene>
    <name evidence="2" type="ORF">BFC18_20640</name>
</gene>
<sequence>MSIKHSLTESSEGFRLNRRQFLGGLGALTLAVGFGGRIAVAAEGSLQAGEFVPNAFIRIDKDGFVTVISSYLEMGQGTFTGLATLAAEELDITPEQLKVVGSPADAEKYMNPVLAAGGFKVQGTGGSTAMAGAWTTMRKAAASARAMLLQAAANTWKVPVTELQVKDGIVSHTSGKQGSYGEFIDSASALPLPADDQISLKDKSTYTRVGKADGMMRVDIPDKVNGKAIFTQDIKLPGMLVAVIAHPPRKFAKVASVDKTAAMKIPGVEAVLAIPGDNIIQGGVAVLAKNTWIAKKGRDALTITWDESTGSREDSEALFTEYKKLAATRGLEVGNKGQQVEEAPDGGKVIEAVFELPYLAHSPMEPMNALVEITDDGAHLWNGEQWHTADQAAMAKELGLAPEKVTVTQLYAGGSFGRRACPMSDYIIEATRIAKIAKQNGVTGPVKLVWMREEDVGGLFYRPMTVHNNRIVLNADGSVASWRWRVVGQSFFPTPEDQVDSGLMEGTHELPYAIDNMLVEQHLYQGDIPVSWLRSVGHTHTALVGEVLIDEIAAFSGKDPYQYRRALLAEHPRFLKVLDLVAEKANWNSPLPQGKNGERRARGIAIRESFGTVVAQVAEVTVRADNTYKVDKVYCAVDCGQVINPVNIASQVEGGVGFGMSFLRQQITLKGGVVQQTNFNNYPALRINEAPAVETFMVDSSNPPTGIGEPGVPPTVPAVLNAISAITGKFIRRMPLGAHVQA</sequence>